<comment type="caution">
    <text evidence="4">The sequence shown here is derived from an EMBL/GenBank/DDBJ whole genome shotgun (WGS) entry which is preliminary data.</text>
</comment>
<reference evidence="4 5" key="1">
    <citation type="submission" date="2017-04" db="EMBL/GenBank/DDBJ databases">
        <title>Novel microbial lineages endemic to geothermal iron-oxide mats fill important gaps in the evolutionary history of Archaea.</title>
        <authorList>
            <person name="Jay Z.J."/>
            <person name="Beam J.P."/>
            <person name="Dlakic M."/>
            <person name="Rusch D.B."/>
            <person name="Kozubal M.A."/>
            <person name="Inskeep W.P."/>
        </authorList>
    </citation>
    <scope>NUCLEOTIDE SEQUENCE [LARGE SCALE GENOMIC DNA]</scope>
    <source>
        <strain evidence="4">OSP_D</strain>
    </source>
</reference>
<evidence type="ECO:0000256" key="2">
    <source>
        <dbReference type="ARBA" id="ARBA00022801"/>
    </source>
</evidence>
<dbReference type="Proteomes" id="UP000240322">
    <property type="component" value="Unassembled WGS sequence"/>
</dbReference>
<dbReference type="InterPro" id="IPR023214">
    <property type="entry name" value="HAD_sf"/>
</dbReference>
<dbReference type="InterPro" id="IPR041492">
    <property type="entry name" value="HAD_2"/>
</dbReference>
<dbReference type="Pfam" id="PF13419">
    <property type="entry name" value="HAD_2"/>
    <property type="match status" value="1"/>
</dbReference>
<gene>
    <name evidence="4" type="ORF">B9Q03_11750</name>
</gene>
<keyword evidence="3" id="KW-0460">Magnesium</keyword>
<dbReference type="InterPro" id="IPR051400">
    <property type="entry name" value="HAD-like_hydrolase"/>
</dbReference>
<evidence type="ECO:0000256" key="1">
    <source>
        <dbReference type="ARBA" id="ARBA00022723"/>
    </source>
</evidence>
<evidence type="ECO:0000313" key="5">
    <source>
        <dbReference type="Proteomes" id="UP000240322"/>
    </source>
</evidence>
<organism evidence="4 5">
    <name type="scientific">Candidatus Marsarchaeota G2 archaeon OSP_D</name>
    <dbReference type="NCBI Taxonomy" id="1978157"/>
    <lineage>
        <taxon>Archaea</taxon>
        <taxon>Candidatus Marsarchaeota</taxon>
        <taxon>Candidatus Marsarchaeota group 2</taxon>
    </lineage>
</organism>
<dbReference type="Gene3D" id="1.10.150.520">
    <property type="match status" value="1"/>
</dbReference>
<dbReference type="GO" id="GO:0046872">
    <property type="term" value="F:metal ion binding"/>
    <property type="evidence" value="ECO:0007669"/>
    <property type="project" value="UniProtKB-KW"/>
</dbReference>
<dbReference type="Gene3D" id="3.40.50.1000">
    <property type="entry name" value="HAD superfamily/HAD-like"/>
    <property type="match status" value="1"/>
</dbReference>
<keyword evidence="2" id="KW-0378">Hydrolase</keyword>
<protein>
    <recommendedName>
        <fullName evidence="6">Haloacid dehalogenase</fullName>
    </recommendedName>
</protein>
<evidence type="ECO:0000313" key="4">
    <source>
        <dbReference type="EMBL" id="PSN86354.1"/>
    </source>
</evidence>
<dbReference type="PANTHER" id="PTHR46470:SF2">
    <property type="entry name" value="GLYCERALDEHYDE 3-PHOSPHATE PHOSPHATASE"/>
    <property type="match status" value="1"/>
</dbReference>
<accession>A0A2R6AJ10</accession>
<keyword evidence="1" id="KW-0479">Metal-binding</keyword>
<evidence type="ECO:0000256" key="3">
    <source>
        <dbReference type="ARBA" id="ARBA00022842"/>
    </source>
</evidence>
<dbReference type="PANTHER" id="PTHR46470">
    <property type="entry name" value="N-ACYLNEURAMINATE-9-PHOSPHATASE"/>
    <property type="match status" value="1"/>
</dbReference>
<sequence>MYTTYIFGLNDTLYNATEQKSRARFAAVESMIENGLPVDIETAYTTLEEVVREVGEDAPNHFNLLLKRLGVRDDPRIIAAGVVAYRDVSRAALRPFPGVPSTLISLREKGKRLVALSAGDAVKEWQKLIQLGLQHFFHAVWVSDKNPITADTINSALSGLTVTPADSLFVSGVPSEVEAAGRAGLKTVLFSPRRVNPPKDTRGDKPVIRRFQEILQL</sequence>
<dbReference type="SUPFAM" id="SSF56784">
    <property type="entry name" value="HAD-like"/>
    <property type="match status" value="1"/>
</dbReference>
<dbReference type="GO" id="GO:0016791">
    <property type="term" value="F:phosphatase activity"/>
    <property type="evidence" value="ECO:0007669"/>
    <property type="project" value="TreeGrafter"/>
</dbReference>
<dbReference type="AlphaFoldDB" id="A0A2R6AJ10"/>
<dbReference type="InterPro" id="IPR036412">
    <property type="entry name" value="HAD-like_sf"/>
</dbReference>
<dbReference type="EMBL" id="NEXE01000212">
    <property type="protein sequence ID" value="PSN86354.1"/>
    <property type="molecule type" value="Genomic_DNA"/>
</dbReference>
<proteinExistence type="predicted"/>
<evidence type="ECO:0008006" key="6">
    <source>
        <dbReference type="Google" id="ProtNLM"/>
    </source>
</evidence>
<name>A0A2R6AJ10_9ARCH</name>